<reference evidence="2" key="1">
    <citation type="submission" date="2022-07" db="EMBL/GenBank/DDBJ databases">
        <title>Genome Sequence of Physisporinus lineatus.</title>
        <authorList>
            <person name="Buettner E."/>
        </authorList>
    </citation>
    <scope>NUCLEOTIDE SEQUENCE</scope>
    <source>
        <strain evidence="2">VT162</strain>
    </source>
</reference>
<evidence type="ECO:0000313" key="3">
    <source>
        <dbReference type="Proteomes" id="UP001212997"/>
    </source>
</evidence>
<comment type="caution">
    <text evidence="2">The sequence shown here is derived from an EMBL/GenBank/DDBJ whole genome shotgun (WGS) entry which is preliminary data.</text>
</comment>
<dbReference type="Proteomes" id="UP001212997">
    <property type="component" value="Unassembled WGS sequence"/>
</dbReference>
<keyword evidence="3" id="KW-1185">Reference proteome</keyword>
<sequence length="190" mass="21025">MTTPVKEYSLNVLATPDTQRARPTVLVCVPVHHGPYDLVVRVRTGRYDSRDHRVRSRDLPLAVHDPPPASEWSEDGMTITMYPFKAWDGPVTEDPSTVTAASRPTPDRSGGEGRPPTDGTPDVNNGRDDTREVGRVKNEAADECAMSSLASDDMDMVPGTPGEDDEVEETWMMKSYRKSVARMAQEVVLR</sequence>
<protein>
    <submittedName>
        <fullName evidence="2">Uncharacterized protein</fullName>
    </submittedName>
</protein>
<feature type="region of interest" description="Disordered" evidence="1">
    <location>
        <begin position="88"/>
        <end position="133"/>
    </location>
</feature>
<dbReference type="EMBL" id="JANAWD010000051">
    <property type="protein sequence ID" value="KAJ3489173.1"/>
    <property type="molecule type" value="Genomic_DNA"/>
</dbReference>
<organism evidence="2 3">
    <name type="scientific">Meripilus lineatus</name>
    <dbReference type="NCBI Taxonomy" id="2056292"/>
    <lineage>
        <taxon>Eukaryota</taxon>
        <taxon>Fungi</taxon>
        <taxon>Dikarya</taxon>
        <taxon>Basidiomycota</taxon>
        <taxon>Agaricomycotina</taxon>
        <taxon>Agaricomycetes</taxon>
        <taxon>Polyporales</taxon>
        <taxon>Meripilaceae</taxon>
        <taxon>Meripilus</taxon>
    </lineage>
</organism>
<dbReference type="AlphaFoldDB" id="A0AAD5V8K8"/>
<name>A0AAD5V8K8_9APHY</name>
<accession>A0AAD5V8K8</accession>
<evidence type="ECO:0000313" key="2">
    <source>
        <dbReference type="EMBL" id="KAJ3489173.1"/>
    </source>
</evidence>
<proteinExistence type="predicted"/>
<evidence type="ECO:0000256" key="1">
    <source>
        <dbReference type="SAM" id="MobiDB-lite"/>
    </source>
</evidence>
<gene>
    <name evidence="2" type="ORF">NLI96_g2328</name>
</gene>